<dbReference type="PANTHER" id="PTHR43252:SF2">
    <property type="entry name" value="TRANSCRIPTION REGULATOR, PADR-LIKE FAMILY"/>
    <property type="match status" value="1"/>
</dbReference>
<dbReference type="Gene3D" id="1.10.10.10">
    <property type="entry name" value="Winged helix-like DNA-binding domain superfamily/Winged helix DNA-binding domain"/>
    <property type="match status" value="1"/>
</dbReference>
<feature type="domain" description="Transcription regulator PadR N-terminal" evidence="1">
    <location>
        <begin position="7"/>
        <end position="79"/>
    </location>
</feature>
<protein>
    <submittedName>
        <fullName evidence="3">PadR family transcriptional regulator</fullName>
    </submittedName>
</protein>
<dbReference type="SUPFAM" id="SSF46785">
    <property type="entry name" value="Winged helix' DNA-binding domain"/>
    <property type="match status" value="1"/>
</dbReference>
<evidence type="ECO:0000259" key="1">
    <source>
        <dbReference type="Pfam" id="PF03551"/>
    </source>
</evidence>
<comment type="caution">
    <text evidence="3">The sequence shown here is derived from an EMBL/GenBank/DDBJ whole genome shotgun (WGS) entry which is preliminary data.</text>
</comment>
<dbReference type="HOGENOM" id="CLU_089258_0_0_11"/>
<dbReference type="OrthoDB" id="3186544at2"/>
<dbReference type="InterPro" id="IPR036388">
    <property type="entry name" value="WH-like_DNA-bd_sf"/>
</dbReference>
<evidence type="ECO:0000313" key="4">
    <source>
        <dbReference type="Proteomes" id="UP000013015"/>
    </source>
</evidence>
<dbReference type="Proteomes" id="UP000013015">
    <property type="component" value="Unassembled WGS sequence"/>
</dbReference>
<dbReference type="InterPro" id="IPR036390">
    <property type="entry name" value="WH_DNA-bd_sf"/>
</dbReference>
<dbReference type="InterPro" id="IPR005149">
    <property type="entry name" value="Tscrpt_reg_PadR_N"/>
</dbReference>
<proteinExistence type="predicted"/>
<dbReference type="Pfam" id="PF03551">
    <property type="entry name" value="PadR"/>
    <property type="match status" value="1"/>
</dbReference>
<feature type="domain" description="Transcription regulator PadR C-terminal" evidence="2">
    <location>
        <begin position="93"/>
        <end position="164"/>
    </location>
</feature>
<sequence>MSVRNALLALVSLQPAGVYRLKQMFEDQTCGAWPLNIGQVYQTMQRLERTGCVTSHQETNAGRDSEVFEITDAGRAILDEWWSTPVTREQPERDELVMKLAVAAADPSVDVASLIQMQRRATRAVLREATRMNESADDGELAWKLILESHIFELEAESKWLNHIETGAISQASRRADFAASKRRPRRDTA</sequence>
<dbReference type="RefSeq" id="WP_005962427.1">
    <property type="nucleotide sequence ID" value="NZ_CP040505.1"/>
</dbReference>
<evidence type="ECO:0000313" key="3">
    <source>
        <dbReference type="EMBL" id="ENO18649.1"/>
    </source>
</evidence>
<accession>N6WEH5</accession>
<name>N6WEH5_9ACTO</name>
<dbReference type="InterPro" id="IPR018309">
    <property type="entry name" value="Tscrpt_reg_PadR_C"/>
</dbReference>
<dbReference type="AlphaFoldDB" id="N6WEH5"/>
<gene>
    <name evidence="3" type="ORF">HMPREF9004_0698</name>
</gene>
<keyword evidence="4" id="KW-1185">Reference proteome</keyword>
<dbReference type="PATRIC" id="fig|888050.3.peg.668"/>
<evidence type="ECO:0000259" key="2">
    <source>
        <dbReference type="Pfam" id="PF10400"/>
    </source>
</evidence>
<organism evidence="3 4">
    <name type="scientific">Schaalia cardiffensis F0333</name>
    <dbReference type="NCBI Taxonomy" id="888050"/>
    <lineage>
        <taxon>Bacteria</taxon>
        <taxon>Bacillati</taxon>
        <taxon>Actinomycetota</taxon>
        <taxon>Actinomycetes</taxon>
        <taxon>Actinomycetales</taxon>
        <taxon>Actinomycetaceae</taxon>
        <taxon>Schaalia</taxon>
    </lineage>
</organism>
<dbReference type="eggNOG" id="COG1695">
    <property type="taxonomic scope" value="Bacteria"/>
</dbReference>
<dbReference type="EMBL" id="AQHZ01000010">
    <property type="protein sequence ID" value="ENO18649.1"/>
    <property type="molecule type" value="Genomic_DNA"/>
</dbReference>
<reference evidence="3 4" key="1">
    <citation type="submission" date="2013-03" db="EMBL/GenBank/DDBJ databases">
        <title>Reference genome for the Human Microbiome Project.</title>
        <authorList>
            <person name="Aqrawi P."/>
            <person name="Ayvaz T."/>
            <person name="Bess C."/>
            <person name="Blankenburg K."/>
            <person name="Coyle M."/>
            <person name="Deng J."/>
            <person name="Forbes L."/>
            <person name="Fowler G."/>
            <person name="Francisco L."/>
            <person name="Fu Q."/>
            <person name="Gibbs R."/>
            <person name="Gross S."/>
            <person name="Gubbala S."/>
            <person name="Hale W."/>
            <person name="Hemphill L."/>
            <person name="Highlander S."/>
            <person name="Hirani K."/>
            <person name="Jackson L."/>
            <person name="Jakkamsetti A."/>
            <person name="Javaid M."/>
            <person name="Jayaseelan J.C."/>
            <person name="Jiang H."/>
            <person name="Joshi V."/>
            <person name="Korchina V."/>
            <person name="Kovar C."/>
            <person name="Lara F."/>
            <person name="Lee S."/>
            <person name="Liu Y."/>
            <person name="Mata R."/>
            <person name="Mathew T."/>
            <person name="Munidasa M."/>
            <person name="Muzny D."/>
            <person name="Nazareth L."/>
            <person name="Ngo R."/>
            <person name="Nguyen L."/>
            <person name="Nguyen N."/>
            <person name="Okwuonu G."/>
            <person name="Ongeri F."/>
            <person name="Palculict T."/>
            <person name="Patil S."/>
            <person name="Petrosino J."/>
            <person name="Pham C."/>
            <person name="Pham P."/>
            <person name="Pu L.-L."/>
            <person name="Qin X."/>
            <person name="Qu J."/>
            <person name="Reid J."/>
            <person name="Ross M."/>
            <person name="Ruth R."/>
            <person name="Saada N."/>
            <person name="San Lucas F."/>
            <person name="Santibanez J."/>
            <person name="Shang Y."/>
            <person name="Simmons D."/>
            <person name="Song X.-Z."/>
            <person name="Tang L.-Y."/>
            <person name="Thornton R."/>
            <person name="Warren J."/>
            <person name="Weissenberger G."/>
            <person name="Wilczek-Boney K."/>
            <person name="Worley K."/>
            <person name="Youmans B."/>
            <person name="Zhang J."/>
            <person name="Zhang L."/>
            <person name="Zhao Z."/>
            <person name="Zhou C."/>
            <person name="Zhu D."/>
            <person name="Zhu Y."/>
        </authorList>
    </citation>
    <scope>NUCLEOTIDE SEQUENCE [LARGE SCALE GENOMIC DNA]</scope>
    <source>
        <strain evidence="3 4">F0333</strain>
    </source>
</reference>
<dbReference type="PANTHER" id="PTHR43252">
    <property type="entry name" value="TRANSCRIPTIONAL REGULATOR YQJI"/>
    <property type="match status" value="1"/>
</dbReference>
<dbReference type="Pfam" id="PF10400">
    <property type="entry name" value="Vir_act_alpha_C"/>
    <property type="match status" value="1"/>
</dbReference>